<accession>A0A2P2PQZ5</accession>
<reference evidence="1" key="1">
    <citation type="submission" date="2018-02" db="EMBL/GenBank/DDBJ databases">
        <title>Rhizophora mucronata_Transcriptome.</title>
        <authorList>
            <person name="Meera S.P."/>
            <person name="Sreeshan A."/>
            <person name="Augustine A."/>
        </authorList>
    </citation>
    <scope>NUCLEOTIDE SEQUENCE</scope>
    <source>
        <tissue evidence="1">Leaf</tissue>
    </source>
</reference>
<organism evidence="1">
    <name type="scientific">Rhizophora mucronata</name>
    <name type="common">Asiatic mangrove</name>
    <dbReference type="NCBI Taxonomy" id="61149"/>
    <lineage>
        <taxon>Eukaryota</taxon>
        <taxon>Viridiplantae</taxon>
        <taxon>Streptophyta</taxon>
        <taxon>Embryophyta</taxon>
        <taxon>Tracheophyta</taxon>
        <taxon>Spermatophyta</taxon>
        <taxon>Magnoliopsida</taxon>
        <taxon>eudicotyledons</taxon>
        <taxon>Gunneridae</taxon>
        <taxon>Pentapetalae</taxon>
        <taxon>rosids</taxon>
        <taxon>fabids</taxon>
        <taxon>Malpighiales</taxon>
        <taxon>Rhizophoraceae</taxon>
        <taxon>Rhizophora</taxon>
    </lineage>
</organism>
<dbReference type="AlphaFoldDB" id="A0A2P2PQZ5"/>
<dbReference type="EMBL" id="GGEC01076680">
    <property type="protein sequence ID" value="MBX57164.1"/>
    <property type="molecule type" value="Transcribed_RNA"/>
</dbReference>
<proteinExistence type="predicted"/>
<evidence type="ECO:0000313" key="1">
    <source>
        <dbReference type="EMBL" id="MBX57164.1"/>
    </source>
</evidence>
<protein>
    <submittedName>
        <fullName evidence="1">Uncharacterized protein</fullName>
    </submittedName>
</protein>
<sequence length="41" mass="4929">MFFVHLCALNTYNSMQPTYHTSHELKRLDIGNLDHEYFLLD</sequence>
<name>A0A2P2PQZ5_RHIMU</name>